<reference evidence="4 6" key="2">
    <citation type="submission" date="2020-08" db="EMBL/GenBank/DDBJ databases">
        <title>The isolate Caproiciproducens sp. 7D4C2 produces n-caproate at mildly acidic conditions from hexoses: genome and rBOX comparison with related strains and chain-elongating bacteria.</title>
        <authorList>
            <person name="Esquivel-Elizondo S."/>
            <person name="Bagci C."/>
            <person name="Temovska M."/>
            <person name="Jeon B.S."/>
            <person name="Bessarab I."/>
            <person name="Williams R.B.H."/>
            <person name="Huson D.H."/>
            <person name="Angenent L.T."/>
        </authorList>
    </citation>
    <scope>NUCLEOTIDE SEQUENCE [LARGE SCALE GENOMIC DNA]</scope>
    <source>
        <strain evidence="4 6">7D4C2</strain>
    </source>
</reference>
<organism evidence="3 5">
    <name type="scientific">Caproicibacter fermentans</name>
    <dbReference type="NCBI Taxonomy" id="2576756"/>
    <lineage>
        <taxon>Bacteria</taxon>
        <taxon>Bacillati</taxon>
        <taxon>Bacillota</taxon>
        <taxon>Clostridia</taxon>
        <taxon>Eubacteriales</taxon>
        <taxon>Acutalibacteraceae</taxon>
        <taxon>Caproicibacter</taxon>
    </lineage>
</organism>
<dbReference type="Pfam" id="PF04020">
    <property type="entry name" value="Phage_holin_4_2"/>
    <property type="match status" value="1"/>
</dbReference>
<proteinExistence type="predicted"/>
<gene>
    <name evidence="3" type="ORF">CAFE_02300</name>
    <name evidence="4" type="ORF">HCR03_03770</name>
</gene>
<protein>
    <submittedName>
        <fullName evidence="3">Mycobacterial 4 TMS phage holin, superfamily IV</fullName>
    </submittedName>
    <submittedName>
        <fullName evidence="4">Phage holin family protein</fullName>
    </submittedName>
</protein>
<dbReference type="EMBL" id="CP060286">
    <property type="protein sequence ID" value="QNK41411.1"/>
    <property type="molecule type" value="Genomic_DNA"/>
</dbReference>
<dbReference type="PANTHER" id="PTHR37309">
    <property type="entry name" value="SLR0284 PROTEIN"/>
    <property type="match status" value="1"/>
</dbReference>
<evidence type="ECO:0000313" key="5">
    <source>
        <dbReference type="Proteomes" id="UP000469440"/>
    </source>
</evidence>
<feature type="region of interest" description="Disordered" evidence="1">
    <location>
        <begin position="1"/>
        <end position="21"/>
    </location>
</feature>
<evidence type="ECO:0000313" key="6">
    <source>
        <dbReference type="Proteomes" id="UP000515909"/>
    </source>
</evidence>
<reference evidence="3 5" key="1">
    <citation type="submission" date="2019-09" db="EMBL/GenBank/DDBJ databases">
        <title>Genome sequence of Clostridium sp. EA1.</title>
        <authorList>
            <person name="Poehlein A."/>
            <person name="Bengelsdorf F.R."/>
            <person name="Daniel R."/>
        </authorList>
    </citation>
    <scope>NUCLEOTIDE SEQUENCE [LARGE SCALE GENOMIC DNA]</scope>
    <source>
        <strain evidence="3 5">EA1</strain>
    </source>
</reference>
<dbReference type="AlphaFoldDB" id="A0A6N8HUV5"/>
<dbReference type="Proteomes" id="UP000469440">
    <property type="component" value="Unassembled WGS sequence"/>
</dbReference>
<keyword evidence="2" id="KW-1133">Transmembrane helix</keyword>
<dbReference type="InterPro" id="IPR007165">
    <property type="entry name" value="Phage_holin_4_2"/>
</dbReference>
<keyword evidence="5" id="KW-1185">Reference proteome</keyword>
<dbReference type="Proteomes" id="UP000515909">
    <property type="component" value="Chromosome"/>
</dbReference>
<feature type="transmembrane region" description="Helical" evidence="2">
    <location>
        <begin position="31"/>
        <end position="49"/>
    </location>
</feature>
<feature type="transmembrane region" description="Helical" evidence="2">
    <location>
        <begin position="111"/>
        <end position="130"/>
    </location>
</feature>
<evidence type="ECO:0000313" key="3">
    <source>
        <dbReference type="EMBL" id="MVB09574.1"/>
    </source>
</evidence>
<dbReference type="OrthoDB" id="1701386at2"/>
<dbReference type="PANTHER" id="PTHR37309:SF1">
    <property type="entry name" value="SLR0284 PROTEIN"/>
    <property type="match status" value="1"/>
</dbReference>
<sequence>MAHQGHAVHTHYAGTDQNESDTQTSFSFGRWLGKLAVMVIVLFLVSFFTPGFSIVGLWSFLIAAIVISLLDYLVESVMKTDASPFGKGLKGFLLTAVILYAAQFAVPNMNVTILGAVLGAVAIGILDAFIPTRVM</sequence>
<accession>A0A6N8HUV5</accession>
<feature type="transmembrane region" description="Helical" evidence="2">
    <location>
        <begin position="86"/>
        <end position="105"/>
    </location>
</feature>
<keyword evidence="2" id="KW-0812">Transmembrane</keyword>
<evidence type="ECO:0000256" key="2">
    <source>
        <dbReference type="SAM" id="Phobius"/>
    </source>
</evidence>
<dbReference type="KEGG" id="cfem:HCR03_03770"/>
<evidence type="ECO:0000313" key="4">
    <source>
        <dbReference type="EMBL" id="QNK41411.1"/>
    </source>
</evidence>
<dbReference type="EMBL" id="VWXL01000008">
    <property type="protein sequence ID" value="MVB09574.1"/>
    <property type="molecule type" value="Genomic_DNA"/>
</dbReference>
<name>A0A6N8HUV5_9FIRM</name>
<dbReference type="RefSeq" id="WP_083210032.1">
    <property type="nucleotide sequence ID" value="NZ_CP060286.1"/>
</dbReference>
<evidence type="ECO:0000256" key="1">
    <source>
        <dbReference type="SAM" id="MobiDB-lite"/>
    </source>
</evidence>
<keyword evidence="2" id="KW-0472">Membrane</keyword>
<accession>A0A7G8TCS0</accession>
<feature type="transmembrane region" description="Helical" evidence="2">
    <location>
        <begin position="55"/>
        <end position="74"/>
    </location>
</feature>